<dbReference type="Gene3D" id="2.30.42.10">
    <property type="match status" value="1"/>
</dbReference>
<gene>
    <name evidence="2" type="ORF">ACFO3O_17800</name>
</gene>
<keyword evidence="2" id="KW-0378">Hydrolase</keyword>
<dbReference type="Gene3D" id="2.40.70.10">
    <property type="entry name" value="Acid Proteases"/>
    <property type="match status" value="2"/>
</dbReference>
<dbReference type="InterPro" id="IPR036034">
    <property type="entry name" value="PDZ_sf"/>
</dbReference>
<proteinExistence type="predicted"/>
<feature type="chain" id="PRO_5045613601" evidence="1">
    <location>
        <begin position="20"/>
        <end position="373"/>
    </location>
</feature>
<organism evidence="2 3">
    <name type="scientific">Dokdonia ponticola</name>
    <dbReference type="NCBI Taxonomy" id="2041041"/>
    <lineage>
        <taxon>Bacteria</taxon>
        <taxon>Pseudomonadati</taxon>
        <taxon>Bacteroidota</taxon>
        <taxon>Flavobacteriia</taxon>
        <taxon>Flavobacteriales</taxon>
        <taxon>Flavobacteriaceae</taxon>
        <taxon>Dokdonia</taxon>
    </lineage>
</organism>
<feature type="signal peptide" evidence="1">
    <location>
        <begin position="1"/>
        <end position="19"/>
    </location>
</feature>
<dbReference type="Pfam" id="PF13650">
    <property type="entry name" value="Asp_protease_2"/>
    <property type="match status" value="1"/>
</dbReference>
<name>A0ABV9I0V4_9FLAO</name>
<dbReference type="EMBL" id="JBHSFV010000012">
    <property type="protein sequence ID" value="MFC4635769.1"/>
    <property type="molecule type" value="Genomic_DNA"/>
</dbReference>
<keyword evidence="3" id="KW-1185">Reference proteome</keyword>
<dbReference type="GO" id="GO:0006508">
    <property type="term" value="P:proteolysis"/>
    <property type="evidence" value="ECO:0007669"/>
    <property type="project" value="UniProtKB-KW"/>
</dbReference>
<reference evidence="3" key="1">
    <citation type="journal article" date="2019" name="Int. J. Syst. Evol. Microbiol.">
        <title>The Global Catalogue of Microorganisms (GCM) 10K type strain sequencing project: providing services to taxonomists for standard genome sequencing and annotation.</title>
        <authorList>
            <consortium name="The Broad Institute Genomics Platform"/>
            <consortium name="The Broad Institute Genome Sequencing Center for Infectious Disease"/>
            <person name="Wu L."/>
            <person name="Ma J."/>
        </authorList>
    </citation>
    <scope>NUCLEOTIDE SEQUENCE [LARGE SCALE GENOMIC DNA]</scope>
    <source>
        <strain evidence="3">YJ-61-S</strain>
    </source>
</reference>
<comment type="caution">
    <text evidence="2">The sequence shown here is derived from an EMBL/GenBank/DDBJ whole genome shotgun (WGS) entry which is preliminary data.</text>
</comment>
<keyword evidence="1" id="KW-0732">Signal</keyword>
<dbReference type="InterPro" id="IPR021109">
    <property type="entry name" value="Peptidase_aspartic_dom_sf"/>
</dbReference>
<evidence type="ECO:0000313" key="3">
    <source>
        <dbReference type="Proteomes" id="UP001596043"/>
    </source>
</evidence>
<dbReference type="SUPFAM" id="SSF50630">
    <property type="entry name" value="Acid proteases"/>
    <property type="match status" value="2"/>
</dbReference>
<dbReference type="Proteomes" id="UP001596043">
    <property type="component" value="Unassembled WGS sequence"/>
</dbReference>
<evidence type="ECO:0000313" key="2">
    <source>
        <dbReference type="EMBL" id="MFC4635769.1"/>
    </source>
</evidence>
<dbReference type="GO" id="GO:0008233">
    <property type="term" value="F:peptidase activity"/>
    <property type="evidence" value="ECO:0007669"/>
    <property type="project" value="UniProtKB-KW"/>
</dbReference>
<dbReference type="SUPFAM" id="SSF50156">
    <property type="entry name" value="PDZ domain-like"/>
    <property type="match status" value="1"/>
</dbReference>
<protein>
    <submittedName>
        <fullName evidence="2">Aspartyl protease family protein</fullName>
    </submittedName>
</protein>
<sequence>MKKSIFFLVLCFISLSLYAQQPPAFQDTIPFRNDLGVIIVPITFNGVEKEFAFDTGAQASVGFSWVEKDLKRTSKKVNVKSSNGSKTKMRYYKSGTIQLGSRKITKHRILQIDDSEIFSCYAIDGVLGVDITQHFNWTIDFEKKILIMSPTDFYPEEVKEMHALDFDFTRNRPSVFMEMNGKKIKFLLDTGARESDLNKETYTLSNIEQLPKTTFYSGFFDVKGTLTKTNNIKLLLPDLTSGAVVITADADYGNQSSKIGNTLWRNRRLFMSLKNDELYVSDARIISDPWSYDCAAVVQDGKMVVFKIKEGSDAWKQGIRQGDEIKIFNGKTFTDFCELNKYQKQLSVEKKDFEWEFANGKKLTIQRKKVFKL</sequence>
<evidence type="ECO:0000256" key="1">
    <source>
        <dbReference type="SAM" id="SignalP"/>
    </source>
</evidence>
<dbReference type="RefSeq" id="WP_379981314.1">
    <property type="nucleotide sequence ID" value="NZ_JBHSFV010000012.1"/>
</dbReference>
<keyword evidence="2" id="KW-0645">Protease</keyword>
<accession>A0ABV9I0V4</accession>